<sequence length="370" mass="42691">MRHPVWIVPELFHMDKSSAYLCINCVKTKLKPSRPPANIRIVYQGFFKCNVSCGHFVCNPIFQITLAQTCHFEAIVGPRVVEIPICQAFWSKFRRFLFPGALTIYDNMGNLNSVRARQKVDDPYLIVGNIIQFYELKTKHKLEVHWIFRYELRIRIYNEWQYEIEYPRCYVHPPMTVDENELVDVHDDDEGTNEEELPLDGVSVDHNDTKEESMPDVLALQDVRGSVSLPNSCSSTDYTVVDLFKINSILELSHRLASTRNGLLCCIVTYFVNQSMLPVLPLMGFAVIPILASKIWLCRGMRKLPDLSRDLAKVIMAWLVYMARTNQLDYQSYKNKVNCRFLPSIGSESWSLTTGVDYRGMEDWLAITGL</sequence>
<name>A0AAN9PQW8_CANGL</name>
<proteinExistence type="predicted"/>
<reference evidence="1 2" key="1">
    <citation type="submission" date="2024-01" db="EMBL/GenBank/DDBJ databases">
        <title>The genomes of 5 underutilized Papilionoideae crops provide insights into root nodulation and disease resistanc.</title>
        <authorList>
            <person name="Jiang F."/>
        </authorList>
    </citation>
    <scope>NUCLEOTIDE SEQUENCE [LARGE SCALE GENOMIC DNA]</scope>
    <source>
        <strain evidence="1">LVBAO_FW01</strain>
        <tissue evidence="1">Leaves</tissue>
    </source>
</reference>
<keyword evidence="2" id="KW-1185">Reference proteome</keyword>
<dbReference type="AlphaFoldDB" id="A0AAN9PQW8"/>
<dbReference type="EMBL" id="JAYMYQ010000010">
    <property type="protein sequence ID" value="KAK7308690.1"/>
    <property type="molecule type" value="Genomic_DNA"/>
</dbReference>
<evidence type="ECO:0000313" key="1">
    <source>
        <dbReference type="EMBL" id="KAK7308690.1"/>
    </source>
</evidence>
<organism evidence="1 2">
    <name type="scientific">Canavalia gladiata</name>
    <name type="common">Sword bean</name>
    <name type="synonym">Dolichos gladiatus</name>
    <dbReference type="NCBI Taxonomy" id="3824"/>
    <lineage>
        <taxon>Eukaryota</taxon>
        <taxon>Viridiplantae</taxon>
        <taxon>Streptophyta</taxon>
        <taxon>Embryophyta</taxon>
        <taxon>Tracheophyta</taxon>
        <taxon>Spermatophyta</taxon>
        <taxon>Magnoliopsida</taxon>
        <taxon>eudicotyledons</taxon>
        <taxon>Gunneridae</taxon>
        <taxon>Pentapetalae</taxon>
        <taxon>rosids</taxon>
        <taxon>fabids</taxon>
        <taxon>Fabales</taxon>
        <taxon>Fabaceae</taxon>
        <taxon>Papilionoideae</taxon>
        <taxon>50 kb inversion clade</taxon>
        <taxon>NPAAA clade</taxon>
        <taxon>indigoferoid/millettioid clade</taxon>
        <taxon>Phaseoleae</taxon>
        <taxon>Canavalia</taxon>
    </lineage>
</organism>
<evidence type="ECO:0000313" key="2">
    <source>
        <dbReference type="Proteomes" id="UP001367508"/>
    </source>
</evidence>
<accession>A0AAN9PQW8</accession>
<dbReference type="Proteomes" id="UP001367508">
    <property type="component" value="Unassembled WGS sequence"/>
</dbReference>
<comment type="caution">
    <text evidence="1">The sequence shown here is derived from an EMBL/GenBank/DDBJ whole genome shotgun (WGS) entry which is preliminary data.</text>
</comment>
<gene>
    <name evidence="1" type="ORF">VNO77_42313</name>
</gene>
<protein>
    <submittedName>
        <fullName evidence="1">Uncharacterized protein</fullName>
    </submittedName>
</protein>